<name>A0AAV7W083_PLEWA</name>
<gene>
    <name evidence="2" type="ORF">NDU88_002755</name>
</gene>
<protein>
    <submittedName>
        <fullName evidence="2">Uncharacterized protein</fullName>
    </submittedName>
</protein>
<dbReference type="Proteomes" id="UP001066276">
    <property type="component" value="Chromosome 1_2"/>
</dbReference>
<organism evidence="2 3">
    <name type="scientific">Pleurodeles waltl</name>
    <name type="common">Iberian ribbed newt</name>
    <dbReference type="NCBI Taxonomy" id="8319"/>
    <lineage>
        <taxon>Eukaryota</taxon>
        <taxon>Metazoa</taxon>
        <taxon>Chordata</taxon>
        <taxon>Craniata</taxon>
        <taxon>Vertebrata</taxon>
        <taxon>Euteleostomi</taxon>
        <taxon>Amphibia</taxon>
        <taxon>Batrachia</taxon>
        <taxon>Caudata</taxon>
        <taxon>Salamandroidea</taxon>
        <taxon>Salamandridae</taxon>
        <taxon>Pleurodelinae</taxon>
        <taxon>Pleurodeles</taxon>
    </lineage>
</organism>
<accession>A0AAV7W083</accession>
<reference evidence="2" key="1">
    <citation type="journal article" date="2022" name="bioRxiv">
        <title>Sequencing and chromosome-scale assembly of the giantPleurodeles waltlgenome.</title>
        <authorList>
            <person name="Brown T."/>
            <person name="Elewa A."/>
            <person name="Iarovenko S."/>
            <person name="Subramanian E."/>
            <person name="Araus A.J."/>
            <person name="Petzold A."/>
            <person name="Susuki M."/>
            <person name="Suzuki K.-i.T."/>
            <person name="Hayashi T."/>
            <person name="Toyoda A."/>
            <person name="Oliveira C."/>
            <person name="Osipova E."/>
            <person name="Leigh N.D."/>
            <person name="Simon A."/>
            <person name="Yun M.H."/>
        </authorList>
    </citation>
    <scope>NUCLEOTIDE SEQUENCE</scope>
    <source>
        <strain evidence="2">20211129_DDA</strain>
        <tissue evidence="2">Liver</tissue>
    </source>
</reference>
<feature type="compositionally biased region" description="Polar residues" evidence="1">
    <location>
        <begin position="1"/>
        <end position="14"/>
    </location>
</feature>
<sequence>MVTPRTPGSLNNPGTRGGESVSRGAKDFSNGATEVGRDDHDVGHRELHTGAVQLSGRLGGSKAQKLATL</sequence>
<evidence type="ECO:0000313" key="3">
    <source>
        <dbReference type="Proteomes" id="UP001066276"/>
    </source>
</evidence>
<dbReference type="AlphaFoldDB" id="A0AAV7W083"/>
<dbReference type="EMBL" id="JANPWB010000002">
    <property type="protein sequence ID" value="KAJ1207364.1"/>
    <property type="molecule type" value="Genomic_DNA"/>
</dbReference>
<keyword evidence="3" id="KW-1185">Reference proteome</keyword>
<feature type="region of interest" description="Disordered" evidence="1">
    <location>
        <begin position="1"/>
        <end position="69"/>
    </location>
</feature>
<proteinExistence type="predicted"/>
<comment type="caution">
    <text evidence="2">The sequence shown here is derived from an EMBL/GenBank/DDBJ whole genome shotgun (WGS) entry which is preliminary data.</text>
</comment>
<evidence type="ECO:0000313" key="2">
    <source>
        <dbReference type="EMBL" id="KAJ1207364.1"/>
    </source>
</evidence>
<evidence type="ECO:0000256" key="1">
    <source>
        <dbReference type="SAM" id="MobiDB-lite"/>
    </source>
</evidence>
<feature type="compositionally biased region" description="Basic and acidic residues" evidence="1">
    <location>
        <begin position="35"/>
        <end position="48"/>
    </location>
</feature>